<keyword evidence="2 8" id="KW-0813">Transport</keyword>
<dbReference type="Pfam" id="PF07715">
    <property type="entry name" value="Plug"/>
    <property type="match status" value="1"/>
</dbReference>
<dbReference type="Pfam" id="PF00593">
    <property type="entry name" value="TonB_dep_Rec_b-barrel"/>
    <property type="match status" value="1"/>
</dbReference>
<keyword evidence="3 8" id="KW-1134">Transmembrane beta strand</keyword>
<reference evidence="13 14" key="1">
    <citation type="submission" date="2018-06" db="EMBL/GenBank/DDBJ databases">
        <authorList>
            <consortium name="Pathogen Informatics"/>
            <person name="Doyle S."/>
        </authorList>
    </citation>
    <scope>NUCLEOTIDE SEQUENCE [LARGE SCALE GENOMIC DNA]</scope>
    <source>
        <strain evidence="13 14">NCTC13456</strain>
    </source>
</reference>
<dbReference type="STRING" id="343874.GCA_000805695_00119"/>
<feature type="chain" id="PRO_5016614689" evidence="10">
    <location>
        <begin position="21"/>
        <end position="1077"/>
    </location>
</feature>
<dbReference type="InterPro" id="IPR000531">
    <property type="entry name" value="Beta-barrel_TonB"/>
</dbReference>
<evidence type="ECO:0000256" key="3">
    <source>
        <dbReference type="ARBA" id="ARBA00022452"/>
    </source>
</evidence>
<keyword evidence="10" id="KW-0732">Signal</keyword>
<dbReference type="Gene3D" id="2.40.170.20">
    <property type="entry name" value="TonB-dependent receptor, beta-barrel domain"/>
    <property type="match status" value="1"/>
</dbReference>
<evidence type="ECO:0000259" key="11">
    <source>
        <dbReference type="Pfam" id="PF00593"/>
    </source>
</evidence>
<keyword evidence="7 8" id="KW-0998">Cell outer membrane</keyword>
<evidence type="ECO:0000256" key="5">
    <source>
        <dbReference type="ARBA" id="ARBA00023077"/>
    </source>
</evidence>
<dbReference type="RefSeq" id="WP_115000434.1">
    <property type="nucleotide sequence ID" value="NZ_UFXS01000001.1"/>
</dbReference>
<dbReference type="Proteomes" id="UP000254737">
    <property type="component" value="Unassembled WGS sequence"/>
</dbReference>
<dbReference type="FunFam" id="2.170.130.10:FF:000008">
    <property type="entry name" value="SusC/RagA family TonB-linked outer membrane protein"/>
    <property type="match status" value="1"/>
</dbReference>
<dbReference type="Pfam" id="PF13715">
    <property type="entry name" value="CarbopepD_reg_2"/>
    <property type="match status" value="1"/>
</dbReference>
<dbReference type="NCBIfam" id="TIGR04057">
    <property type="entry name" value="SusC_RagA_signa"/>
    <property type="match status" value="1"/>
</dbReference>
<keyword evidence="6 8" id="KW-0472">Membrane</keyword>
<keyword evidence="4 8" id="KW-0812">Transmembrane</keyword>
<evidence type="ECO:0000256" key="7">
    <source>
        <dbReference type="ARBA" id="ARBA00023237"/>
    </source>
</evidence>
<feature type="domain" description="TonB-dependent receptor-like beta-barrel" evidence="11">
    <location>
        <begin position="389"/>
        <end position="835"/>
    </location>
</feature>
<dbReference type="InterPro" id="IPR023996">
    <property type="entry name" value="TonB-dep_OMP_SusC/RagA"/>
</dbReference>
<name>A0A376G641_9FLAO</name>
<dbReference type="InterPro" id="IPR008969">
    <property type="entry name" value="CarboxyPept-like_regulatory"/>
</dbReference>
<feature type="signal peptide" evidence="10">
    <location>
        <begin position="1"/>
        <end position="20"/>
    </location>
</feature>
<organism evidence="13 14">
    <name type="scientific">Empedobacter falsenii</name>
    <dbReference type="NCBI Taxonomy" id="343874"/>
    <lineage>
        <taxon>Bacteria</taxon>
        <taxon>Pseudomonadati</taxon>
        <taxon>Bacteroidota</taxon>
        <taxon>Flavobacteriia</taxon>
        <taxon>Flavobacteriales</taxon>
        <taxon>Weeksellaceae</taxon>
        <taxon>Empedobacter</taxon>
    </lineage>
</organism>
<evidence type="ECO:0000256" key="4">
    <source>
        <dbReference type="ARBA" id="ARBA00022692"/>
    </source>
</evidence>
<dbReference type="Gene3D" id="2.60.40.1120">
    <property type="entry name" value="Carboxypeptidase-like, regulatory domain"/>
    <property type="match status" value="1"/>
</dbReference>
<comment type="subcellular location">
    <subcellularLocation>
        <location evidence="1 8">Cell outer membrane</location>
        <topology evidence="1 8">Multi-pass membrane protein</topology>
    </subcellularLocation>
</comment>
<accession>A0A376G641</accession>
<dbReference type="InterPro" id="IPR012910">
    <property type="entry name" value="Plug_dom"/>
</dbReference>
<dbReference type="EMBL" id="UFXS01000001">
    <property type="protein sequence ID" value="STD56155.1"/>
    <property type="molecule type" value="Genomic_DNA"/>
</dbReference>
<dbReference type="AlphaFoldDB" id="A0A376G641"/>
<evidence type="ECO:0000256" key="8">
    <source>
        <dbReference type="PROSITE-ProRule" id="PRU01360"/>
    </source>
</evidence>
<dbReference type="GO" id="GO:0009279">
    <property type="term" value="C:cell outer membrane"/>
    <property type="evidence" value="ECO:0007669"/>
    <property type="project" value="UniProtKB-SubCell"/>
</dbReference>
<keyword evidence="13" id="KW-0675">Receptor</keyword>
<dbReference type="InterPro" id="IPR039426">
    <property type="entry name" value="TonB-dep_rcpt-like"/>
</dbReference>
<protein>
    <submittedName>
        <fullName evidence="13">Outer membrane cobalamin receptor protein</fullName>
    </submittedName>
</protein>
<evidence type="ECO:0000256" key="6">
    <source>
        <dbReference type="ARBA" id="ARBA00023136"/>
    </source>
</evidence>
<comment type="similarity">
    <text evidence="8 9">Belongs to the TonB-dependent receptor family.</text>
</comment>
<dbReference type="Gene3D" id="2.170.130.10">
    <property type="entry name" value="TonB-dependent receptor, plug domain"/>
    <property type="match status" value="1"/>
</dbReference>
<feature type="domain" description="TonB-dependent receptor plug" evidence="12">
    <location>
        <begin position="120"/>
        <end position="226"/>
    </location>
</feature>
<dbReference type="SUPFAM" id="SSF56935">
    <property type="entry name" value="Porins"/>
    <property type="match status" value="1"/>
</dbReference>
<evidence type="ECO:0000313" key="13">
    <source>
        <dbReference type="EMBL" id="STD56155.1"/>
    </source>
</evidence>
<keyword evidence="5 9" id="KW-0798">TonB box</keyword>
<evidence type="ECO:0000256" key="10">
    <source>
        <dbReference type="SAM" id="SignalP"/>
    </source>
</evidence>
<dbReference type="PROSITE" id="PS52016">
    <property type="entry name" value="TONB_DEPENDENT_REC_3"/>
    <property type="match status" value="1"/>
</dbReference>
<evidence type="ECO:0000256" key="2">
    <source>
        <dbReference type="ARBA" id="ARBA00022448"/>
    </source>
</evidence>
<evidence type="ECO:0000256" key="1">
    <source>
        <dbReference type="ARBA" id="ARBA00004571"/>
    </source>
</evidence>
<evidence type="ECO:0000256" key="9">
    <source>
        <dbReference type="RuleBase" id="RU003357"/>
    </source>
</evidence>
<dbReference type="InterPro" id="IPR023997">
    <property type="entry name" value="TonB-dep_OMP_SusC/RagA_CS"/>
</dbReference>
<dbReference type="SUPFAM" id="SSF49464">
    <property type="entry name" value="Carboxypeptidase regulatory domain-like"/>
    <property type="match status" value="1"/>
</dbReference>
<dbReference type="NCBIfam" id="TIGR04056">
    <property type="entry name" value="OMP_RagA_SusC"/>
    <property type="match status" value="1"/>
</dbReference>
<evidence type="ECO:0000259" key="12">
    <source>
        <dbReference type="Pfam" id="PF07715"/>
    </source>
</evidence>
<gene>
    <name evidence="13" type="ORF">NCTC13456_02136</name>
</gene>
<proteinExistence type="inferred from homology"/>
<sequence>MRISKIKLFTLLLLPIASFAQEEIKVSGTVKSSINNSPLNGVDIYVDGTTYETITDENGFYEIVVPDNSTLTITYDGYEIQTIPVNKKGTIDIKLKDLVATEQQNLNEVVVIGYTTVTRDELTGSVASVNADQIKDMAVNSAAEAIQGRLAGVQVSMSEGAPGADVTIKVRGGTSITQDNSPLYIVDGIQVENALSILSPQEIASIDVLKDAASTAIYGARGANGVVLITTKSGFNMPTQVTYSNYTGFREIQNKLEVMTPYEFVRYQYELYNINNDEQLADSFRKRYGDFNDIDIYKSMEARDWQEEVFGRKAFSQNHNVSIVGGNKSTDFSLNLNHINEDGIMLNSGYKRNLANFKLNHKISDKVKTGVSFRYSKDKIMGAGTSNTGSQSNNRLRNSVRYQPFAAPGNESYVDFFDPDYYAQTNLTSPVLLANNEVREDERQNLLMNGYLSWQIVKGLTFKSVFGYVQTDRNDNSFYGNITSVAMANANLPVVDMRASQTRRISNSNTLQYSPRLGSNHKLDVMIGQEIVKTDGETSRTYIKWLPKNISANQAFSNLQSAVPPAGMVQDPVSTSVNVDRLASFFGQVNYSFNKKYMLTLSVRTDGSSVFSPDNRYATFPSASFAWNVARENFLKDSSWIDELKLRLSYGTSGNNRIEPFLYSTFFSSSSNWGYSFDNAVVPGLAPNERLANSGAKWEKTISKNIGLDYTLFNKRVYGSIDAYVTNTKDLLLLAKIPQTGGYEYQYQNSGETENKGIEFTIGADIAKSKNFKWNINFNISHNQNVIKSLGKDVTGDGLQYYYQSSGWVNNLQDFKVEVGKPIGQFYGYVTDGWYKVSDFDYNPSTQKYTLKAGVASNSAAALGSKDVRPGDLKLKDLNNDGIIDDNDKTVLGNAQPKFYGGFNQQFQWKNIDLSMFFTYSVGNKVYNANKVEFTTQYLYRDNNMLKAVAGAWRNFDDNGNRVTDPTQLEALNANATFWSPPSGNYILHSYAIEDGSYLRLSNVTVGYSLPENMLAKTKFISKVRIYATINNLFTITGYSGYDPEANTRRTSPLTPGVDYAAYPRSRFFLTGINVTF</sequence>
<evidence type="ECO:0000313" key="14">
    <source>
        <dbReference type="Proteomes" id="UP000254737"/>
    </source>
</evidence>
<dbReference type="InterPro" id="IPR036942">
    <property type="entry name" value="Beta-barrel_TonB_sf"/>
</dbReference>
<dbReference type="InterPro" id="IPR037066">
    <property type="entry name" value="Plug_dom_sf"/>
</dbReference>